<dbReference type="EMBL" id="BAAAZK010000008">
    <property type="protein sequence ID" value="GAA4183338.1"/>
    <property type="molecule type" value="Genomic_DNA"/>
</dbReference>
<feature type="chain" id="PRO_5045708281" evidence="1">
    <location>
        <begin position="21"/>
        <end position="226"/>
    </location>
</feature>
<proteinExistence type="predicted"/>
<protein>
    <submittedName>
        <fullName evidence="2">Uncharacterized protein</fullName>
    </submittedName>
</protein>
<dbReference type="Proteomes" id="UP001500167">
    <property type="component" value="Unassembled WGS sequence"/>
</dbReference>
<organism evidence="2 3">
    <name type="scientific">Sphingobacterium ginsenosidimutans</name>
    <dbReference type="NCBI Taxonomy" id="687845"/>
    <lineage>
        <taxon>Bacteria</taxon>
        <taxon>Pseudomonadati</taxon>
        <taxon>Bacteroidota</taxon>
        <taxon>Sphingobacteriia</taxon>
        <taxon>Sphingobacteriales</taxon>
        <taxon>Sphingobacteriaceae</taxon>
        <taxon>Sphingobacterium</taxon>
    </lineage>
</organism>
<accession>A0ABP8AFZ7</accession>
<evidence type="ECO:0000313" key="3">
    <source>
        <dbReference type="Proteomes" id="UP001500167"/>
    </source>
</evidence>
<gene>
    <name evidence="2" type="ORF">GCM10022218_41920</name>
</gene>
<keyword evidence="3" id="KW-1185">Reference proteome</keyword>
<evidence type="ECO:0000256" key="1">
    <source>
        <dbReference type="SAM" id="SignalP"/>
    </source>
</evidence>
<name>A0ABP8AFZ7_9SPHI</name>
<feature type="signal peptide" evidence="1">
    <location>
        <begin position="1"/>
        <end position="20"/>
    </location>
</feature>
<evidence type="ECO:0000313" key="2">
    <source>
        <dbReference type="EMBL" id="GAA4183338.1"/>
    </source>
</evidence>
<reference evidence="3" key="1">
    <citation type="journal article" date="2019" name="Int. J. Syst. Evol. Microbiol.">
        <title>The Global Catalogue of Microorganisms (GCM) 10K type strain sequencing project: providing services to taxonomists for standard genome sequencing and annotation.</title>
        <authorList>
            <consortium name="The Broad Institute Genomics Platform"/>
            <consortium name="The Broad Institute Genome Sequencing Center for Infectious Disease"/>
            <person name="Wu L."/>
            <person name="Ma J."/>
        </authorList>
    </citation>
    <scope>NUCLEOTIDE SEQUENCE [LARGE SCALE GENOMIC DNA]</scope>
    <source>
        <strain evidence="3">JCM 16722</strain>
    </source>
</reference>
<comment type="caution">
    <text evidence="2">The sequence shown here is derived from an EMBL/GenBank/DDBJ whole genome shotgun (WGS) entry which is preliminary data.</text>
</comment>
<dbReference type="RefSeq" id="WP_346088125.1">
    <property type="nucleotide sequence ID" value="NZ_BAAAZK010000008.1"/>
</dbReference>
<keyword evidence="1" id="KW-0732">Signal</keyword>
<sequence>MKKNTLFIYFLMLFSITTFAQTSAPIGPAPTDNPTFNYSSPDNFRATKIVEAKKGNDGNWYCLVKLEALNVKNNRPDITNYDEAPSFYNTVYILDNSGLSSDPANKQYYRCFHYTSYDPNISGRNEVSKYKCYNQYGPTGENGFFIWLKANYGTATQIGIVPNPGANSIPLPNYMGGNEYDIIYSISAYKGRFVNWYVRMETYPNGYLGPRQEPLKIDLVISRPSN</sequence>